<dbReference type="InterPro" id="IPR036291">
    <property type="entry name" value="NAD(P)-bd_dom_sf"/>
</dbReference>
<dbReference type="SMART" id="SM00829">
    <property type="entry name" value="PKS_ER"/>
    <property type="match status" value="1"/>
</dbReference>
<dbReference type="SUPFAM" id="SSF50129">
    <property type="entry name" value="GroES-like"/>
    <property type="match status" value="1"/>
</dbReference>
<sequence>MASDRQIWRLARRPVGSVTEGDLVLRTEPIPDLAEGQFLLQVIYLSLDPTNRIWMSDMEQYMPPVAIGEPMRGLVAGRVVRSRKAGVAEGEIFSGFGLWADHLVTGGQNFSRMDLPPGVPLSVAFGVFGLVGPTAYFGLLDIGQPKAGETLVVSAAAGGVGQVVGQLGKIKGCRVIGIAGGPEKCRFIVDELGFDAAIDYRREDVGARLDALAPEGVDINFEQVGGPVMEAVMGRMRLFGRVALCGLISGYNDTQAQTVPAPWTRLLMRRLTVRGFIVTDFADRWGEAVSALGGWMAEGRIRTRQDVRPGLERAVAHLDSLYTGGNFGKLLVEVSPDAPRT</sequence>
<dbReference type="Pfam" id="PF00107">
    <property type="entry name" value="ADH_zinc_N"/>
    <property type="match status" value="1"/>
</dbReference>
<dbReference type="InterPro" id="IPR011032">
    <property type="entry name" value="GroES-like_sf"/>
</dbReference>
<reference evidence="3" key="2">
    <citation type="submission" date="2021-08" db="EMBL/GenBank/DDBJ databases">
        <authorList>
            <person name="Tani A."/>
            <person name="Ola A."/>
            <person name="Ogura Y."/>
            <person name="Katsura K."/>
            <person name="Hayashi T."/>
        </authorList>
    </citation>
    <scope>NUCLEOTIDE SEQUENCE</scope>
    <source>
        <strain evidence="3">DSM 23632</strain>
    </source>
</reference>
<dbReference type="InterPro" id="IPR045010">
    <property type="entry name" value="MDR_fam"/>
</dbReference>
<proteinExistence type="predicted"/>
<dbReference type="Gene3D" id="3.90.180.10">
    <property type="entry name" value="Medium-chain alcohol dehydrogenases, catalytic domain"/>
    <property type="match status" value="1"/>
</dbReference>
<dbReference type="InterPro" id="IPR013149">
    <property type="entry name" value="ADH-like_C"/>
</dbReference>
<name>A0ABQ4TVL3_9HYPH</name>
<dbReference type="InterPro" id="IPR020843">
    <property type="entry name" value="ER"/>
</dbReference>
<dbReference type="Pfam" id="PF16884">
    <property type="entry name" value="ADH_N_2"/>
    <property type="match status" value="1"/>
</dbReference>
<dbReference type="Gene3D" id="3.40.50.720">
    <property type="entry name" value="NAD(P)-binding Rossmann-like Domain"/>
    <property type="match status" value="1"/>
</dbReference>
<evidence type="ECO:0000256" key="1">
    <source>
        <dbReference type="ARBA" id="ARBA00023002"/>
    </source>
</evidence>
<dbReference type="RefSeq" id="WP_238181447.1">
    <property type="nucleotide sequence ID" value="NZ_BPRB01000055.1"/>
</dbReference>
<keyword evidence="1" id="KW-0560">Oxidoreductase</keyword>
<gene>
    <name evidence="3" type="primary">curA_1</name>
    <name evidence="3" type="ORF">MPOCJGCO_0932</name>
</gene>
<dbReference type="Proteomes" id="UP001055057">
    <property type="component" value="Unassembled WGS sequence"/>
</dbReference>
<dbReference type="PANTHER" id="PTHR43205">
    <property type="entry name" value="PROSTAGLANDIN REDUCTASE"/>
    <property type="match status" value="1"/>
</dbReference>
<keyword evidence="4" id="KW-1185">Reference proteome</keyword>
<organism evidence="3 4">
    <name type="scientific">Methylobacterium trifolii</name>
    <dbReference type="NCBI Taxonomy" id="1003092"/>
    <lineage>
        <taxon>Bacteria</taxon>
        <taxon>Pseudomonadati</taxon>
        <taxon>Pseudomonadota</taxon>
        <taxon>Alphaproteobacteria</taxon>
        <taxon>Hyphomicrobiales</taxon>
        <taxon>Methylobacteriaceae</taxon>
        <taxon>Methylobacterium</taxon>
    </lineage>
</organism>
<dbReference type="EMBL" id="BPRB01000055">
    <property type="protein sequence ID" value="GJE58847.1"/>
    <property type="molecule type" value="Genomic_DNA"/>
</dbReference>
<evidence type="ECO:0000313" key="3">
    <source>
        <dbReference type="EMBL" id="GJE58847.1"/>
    </source>
</evidence>
<protein>
    <submittedName>
        <fullName evidence="3">NADPH-dependent curcumin reductase</fullName>
    </submittedName>
</protein>
<evidence type="ECO:0000313" key="4">
    <source>
        <dbReference type="Proteomes" id="UP001055057"/>
    </source>
</evidence>
<feature type="domain" description="Enoyl reductase (ER)" evidence="2">
    <location>
        <begin position="21"/>
        <end position="332"/>
    </location>
</feature>
<dbReference type="InterPro" id="IPR041694">
    <property type="entry name" value="ADH_N_2"/>
</dbReference>
<reference evidence="3" key="1">
    <citation type="journal article" date="2021" name="Front. Microbiol.">
        <title>Comprehensive Comparative Genomics and Phenotyping of Methylobacterium Species.</title>
        <authorList>
            <person name="Alessa O."/>
            <person name="Ogura Y."/>
            <person name="Fujitani Y."/>
            <person name="Takami H."/>
            <person name="Hayashi T."/>
            <person name="Sahin N."/>
            <person name="Tani A."/>
        </authorList>
    </citation>
    <scope>NUCLEOTIDE SEQUENCE</scope>
    <source>
        <strain evidence="3">DSM 23632</strain>
    </source>
</reference>
<dbReference type="PANTHER" id="PTHR43205:SF7">
    <property type="entry name" value="PROSTAGLANDIN REDUCTASE 1"/>
    <property type="match status" value="1"/>
</dbReference>
<evidence type="ECO:0000259" key="2">
    <source>
        <dbReference type="SMART" id="SM00829"/>
    </source>
</evidence>
<comment type="caution">
    <text evidence="3">The sequence shown here is derived from an EMBL/GenBank/DDBJ whole genome shotgun (WGS) entry which is preliminary data.</text>
</comment>
<accession>A0ABQ4TVL3</accession>
<dbReference type="CDD" id="cd05288">
    <property type="entry name" value="PGDH"/>
    <property type="match status" value="1"/>
</dbReference>
<dbReference type="SUPFAM" id="SSF51735">
    <property type="entry name" value="NAD(P)-binding Rossmann-fold domains"/>
    <property type="match status" value="1"/>
</dbReference>